<keyword evidence="1 2" id="KW-0539">Nucleus</keyword>
<dbReference type="InterPro" id="IPR051266">
    <property type="entry name" value="CLCR"/>
</dbReference>
<dbReference type="Pfam" id="PF25524">
    <property type="entry name" value="RSLD_CPSF6"/>
    <property type="match status" value="1"/>
</dbReference>
<feature type="domain" description="YEATS" evidence="5">
    <location>
        <begin position="136"/>
        <end position="278"/>
    </location>
</feature>
<feature type="domain" description="VWFA" evidence="4">
    <location>
        <begin position="26"/>
        <end position="114"/>
    </location>
</feature>
<dbReference type="PROSITE" id="PS50234">
    <property type="entry name" value="VWFA"/>
    <property type="match status" value="1"/>
</dbReference>
<dbReference type="Pfam" id="PF13768">
    <property type="entry name" value="VWA_3"/>
    <property type="match status" value="1"/>
</dbReference>
<dbReference type="Pfam" id="PF03366">
    <property type="entry name" value="YEATS"/>
    <property type="match status" value="1"/>
</dbReference>
<dbReference type="PANTHER" id="PTHR10579:SF43">
    <property type="entry name" value="ZINC FINGER (C3HC4-TYPE RING FINGER) FAMILY PROTEIN"/>
    <property type="match status" value="1"/>
</dbReference>
<gene>
    <name evidence="6" type="ORF">EGYM00163_LOCUS50839</name>
</gene>
<evidence type="ECO:0008006" key="7">
    <source>
        <dbReference type="Google" id="ProtNLM"/>
    </source>
</evidence>
<dbReference type="InterPro" id="IPR057951">
    <property type="entry name" value="CPSF6/7_RSLD_N"/>
</dbReference>
<evidence type="ECO:0000256" key="2">
    <source>
        <dbReference type="PROSITE-ProRule" id="PRU00376"/>
    </source>
</evidence>
<dbReference type="SUPFAM" id="SSF53300">
    <property type="entry name" value="vWA-like"/>
    <property type="match status" value="2"/>
</dbReference>
<feature type="region of interest" description="Disordered" evidence="3">
    <location>
        <begin position="256"/>
        <end position="283"/>
    </location>
</feature>
<dbReference type="EMBL" id="HBJA01147749">
    <property type="protein sequence ID" value="CAE0839467.1"/>
    <property type="molecule type" value="Transcribed_RNA"/>
</dbReference>
<evidence type="ECO:0000256" key="3">
    <source>
        <dbReference type="SAM" id="MobiDB-lite"/>
    </source>
</evidence>
<protein>
    <recommendedName>
        <fullName evidence="7">VWFA domain-containing protein</fullName>
    </recommendedName>
</protein>
<comment type="subcellular location">
    <subcellularLocation>
        <location evidence="2">Nucleus</location>
    </subcellularLocation>
</comment>
<dbReference type="InterPro" id="IPR036465">
    <property type="entry name" value="vWFA_dom_sf"/>
</dbReference>
<evidence type="ECO:0000256" key="1">
    <source>
        <dbReference type="ARBA" id="ARBA00023242"/>
    </source>
</evidence>
<accession>A0A7S4LN03</accession>
<dbReference type="GO" id="GO:0005634">
    <property type="term" value="C:nucleus"/>
    <property type="evidence" value="ECO:0007669"/>
    <property type="project" value="UniProtKB-SubCell"/>
</dbReference>
<name>A0A7S4LN03_9EUGL</name>
<dbReference type="Gene3D" id="3.40.50.410">
    <property type="entry name" value="von Willebrand factor, type A domain"/>
    <property type="match status" value="2"/>
</dbReference>
<dbReference type="CDD" id="cd16887">
    <property type="entry name" value="YEATS"/>
    <property type="match status" value="1"/>
</dbReference>
<organism evidence="6">
    <name type="scientific">Eutreptiella gymnastica</name>
    <dbReference type="NCBI Taxonomy" id="73025"/>
    <lineage>
        <taxon>Eukaryota</taxon>
        <taxon>Discoba</taxon>
        <taxon>Euglenozoa</taxon>
        <taxon>Euglenida</taxon>
        <taxon>Spirocuta</taxon>
        <taxon>Euglenophyceae</taxon>
        <taxon>Eutreptiales</taxon>
        <taxon>Eutreptiaceae</taxon>
        <taxon>Eutreptiella</taxon>
    </lineage>
</organism>
<dbReference type="Pfam" id="PF00092">
    <property type="entry name" value="VWA"/>
    <property type="match status" value="1"/>
</dbReference>
<dbReference type="InterPro" id="IPR055129">
    <property type="entry name" value="YEATS_dom"/>
</dbReference>
<evidence type="ECO:0000259" key="4">
    <source>
        <dbReference type="PROSITE" id="PS50234"/>
    </source>
</evidence>
<evidence type="ECO:0000313" key="6">
    <source>
        <dbReference type="EMBL" id="CAE0839467.1"/>
    </source>
</evidence>
<sequence>MSQNLMVMANLKAPEMNEGERRAPISVSAVIDRSGSMEGAKLKLMKATLKFVISHMKESDQFGIITYADTVAETLKLTKMDAVGRQRATDAVAKIRADGCTNLSGGLLAGIDQLKGSTGLIPRAGPGCPQNMTIPALKRESRQVTLKVGNEYRALKEEDWTPSQSVPDTMNQHQWTMFVRLAEGEQGQVSDYVCHVEYGLHPTFKQSNVTVGAAPFELTRTGWGTFEVAVRVTLNPKFGSTVHTFRHMLNFHDPETSSNHTIPVPSLSPVPDAASGSADPPAPVSSVTAVLPGTKATNEVASVWLFTDGLANVGLRDRARLVRVTENKLKELSMPCSVFSFGFGDDHDAQMLKEIADASKGMYYFVEGENQIAEAFADCLGGLLSVVAQNIRLTLRAQPGCSLQHVYTKYNYALSPTEASVEIPDLYSEEQRDVVVAVGVGPIATPSADPAPILEWLLQYNNLMTCQSDTVVTPALLSRPEVAEACAPSAALDKQRNRVACTAALERSKKAADMGQFEEARSILKENISSIARSHTATDDFCLGLQEDLQDCLDQMVDHRTYKTKGGQTMTTLNSCHSYQRSCGMKGKYTTKLKSAMVSKCQDAMEED</sequence>
<dbReference type="Gene3D" id="2.60.40.1970">
    <property type="entry name" value="YEATS domain"/>
    <property type="match status" value="1"/>
</dbReference>
<dbReference type="AlphaFoldDB" id="A0A7S4LN03"/>
<dbReference type="PROSITE" id="PS51037">
    <property type="entry name" value="YEATS"/>
    <property type="match status" value="1"/>
</dbReference>
<feature type="compositionally biased region" description="Low complexity" evidence="3">
    <location>
        <begin position="269"/>
        <end position="283"/>
    </location>
</feature>
<reference evidence="6" key="1">
    <citation type="submission" date="2021-01" db="EMBL/GenBank/DDBJ databases">
        <authorList>
            <person name="Corre E."/>
            <person name="Pelletier E."/>
            <person name="Niang G."/>
            <person name="Scheremetjew M."/>
            <person name="Finn R."/>
            <person name="Kale V."/>
            <person name="Holt S."/>
            <person name="Cochrane G."/>
            <person name="Meng A."/>
            <person name="Brown T."/>
            <person name="Cohen L."/>
        </authorList>
    </citation>
    <scope>NUCLEOTIDE SEQUENCE</scope>
    <source>
        <strain evidence="6">CCMP1594</strain>
    </source>
</reference>
<evidence type="ECO:0000259" key="5">
    <source>
        <dbReference type="PROSITE" id="PS51037"/>
    </source>
</evidence>
<dbReference type="InterPro" id="IPR002035">
    <property type="entry name" value="VWF_A"/>
</dbReference>
<proteinExistence type="predicted"/>
<dbReference type="InterPro" id="IPR038704">
    <property type="entry name" value="YEAST_sf"/>
</dbReference>
<dbReference type="PANTHER" id="PTHR10579">
    <property type="entry name" value="CALCIUM-ACTIVATED CHLORIDE CHANNEL REGULATOR"/>
    <property type="match status" value="1"/>
</dbReference>